<organism evidence="5 9">
    <name type="scientific">Mycobacterium tuberculosis</name>
    <dbReference type="NCBI Taxonomy" id="1773"/>
    <lineage>
        <taxon>Bacteria</taxon>
        <taxon>Bacillati</taxon>
        <taxon>Actinomycetota</taxon>
        <taxon>Actinomycetes</taxon>
        <taxon>Mycobacteriales</taxon>
        <taxon>Mycobacteriaceae</taxon>
        <taxon>Mycobacterium</taxon>
        <taxon>Mycobacterium tuberculosis complex</taxon>
    </lineage>
</organism>
<evidence type="ECO:0000313" key="3">
    <source>
        <dbReference type="EMBL" id="COW20903.1"/>
    </source>
</evidence>
<evidence type="ECO:0000313" key="5">
    <source>
        <dbReference type="EMBL" id="COX07043.1"/>
    </source>
</evidence>
<dbReference type="Proteomes" id="UP000671119">
    <property type="component" value="Unassembled WGS sequence"/>
</dbReference>
<evidence type="ECO:0000313" key="2">
    <source>
        <dbReference type="EMBL" id="CNU54959.1"/>
    </source>
</evidence>
<sequence>MSTDCRDCRAGLDHCHGTVIRHPLARPECTEPDCVSPELQPHIFVLDCNAVSCECTESATAPGSFRSAHRVGA</sequence>
<protein>
    <submittedName>
        <fullName evidence="5">Uncharacterized protein</fullName>
    </submittedName>
</protein>
<dbReference type="Proteomes" id="UP000236349">
    <property type="component" value="Chromosome"/>
</dbReference>
<accession>A0A0U0RUZ7</accession>
<dbReference type="GeneID" id="45428012"/>
<evidence type="ECO:0000313" key="10">
    <source>
        <dbReference type="Proteomes" id="UP000045842"/>
    </source>
</evidence>
<dbReference type="Proteomes" id="UP000048600">
    <property type="component" value="Unassembled WGS sequence"/>
</dbReference>
<evidence type="ECO:0000313" key="8">
    <source>
        <dbReference type="Proteomes" id="UP000039217"/>
    </source>
</evidence>
<dbReference type="Proteomes" id="UP000039217">
    <property type="component" value="Unassembled WGS sequence"/>
</dbReference>
<dbReference type="EMBL" id="CSAD01000690">
    <property type="protein sequence ID" value="COW30625.1"/>
    <property type="molecule type" value="Genomic_DNA"/>
</dbReference>
<evidence type="ECO:0000313" key="6">
    <source>
        <dbReference type="EMBL" id="MBP0684612.1"/>
    </source>
</evidence>
<reference evidence="8 9" key="1">
    <citation type="submission" date="2015-03" db="EMBL/GenBank/DDBJ databases">
        <authorList>
            <consortium name="Pathogen Informatics"/>
        </authorList>
    </citation>
    <scope>NUCLEOTIDE SEQUENCE [LARGE SCALE GENOMIC DNA]</scope>
    <source>
        <strain evidence="2 8">D00501624</strain>
        <strain evidence="4 10">G09801536</strain>
        <strain evidence="5 9">M09401471</strain>
        <strain evidence="3 11">P00601463</strain>
    </source>
</reference>
<dbReference type="EMBL" id="CQQC01000191">
    <property type="protein sequence ID" value="CNU54959.1"/>
    <property type="molecule type" value="Genomic_DNA"/>
</dbReference>
<evidence type="ECO:0000313" key="11">
    <source>
        <dbReference type="Proteomes" id="UP000048600"/>
    </source>
</evidence>
<dbReference type="Proteomes" id="UP000044938">
    <property type="component" value="Unassembled WGS sequence"/>
</dbReference>
<dbReference type="AlphaFoldDB" id="A0A0U0RUZ7"/>
<dbReference type="EMBL" id="CSAJ01000688">
    <property type="protein sequence ID" value="COX07043.1"/>
    <property type="molecule type" value="Genomic_DNA"/>
</dbReference>
<evidence type="ECO:0000313" key="4">
    <source>
        <dbReference type="EMBL" id="COW30625.1"/>
    </source>
</evidence>
<evidence type="ECO:0000313" key="9">
    <source>
        <dbReference type="Proteomes" id="UP000044938"/>
    </source>
</evidence>
<dbReference type="Proteomes" id="UP000045842">
    <property type="component" value="Unassembled WGS sequence"/>
</dbReference>
<gene>
    <name evidence="1" type="ORF">CAB90_04296</name>
    <name evidence="7" type="ORF">DSJ38_17730</name>
    <name evidence="2" type="ORF">ERS007661_00841</name>
    <name evidence="4" type="ORF">ERS007679_03606</name>
    <name evidence="5" type="ORF">ERS007720_03850</name>
    <name evidence="3" type="ORF">ERS007741_01825</name>
    <name evidence="6" type="ORF">J8J21_16155</name>
</gene>
<reference evidence="1 12" key="3">
    <citation type="submission" date="2017-10" db="EMBL/GenBank/DDBJ databases">
        <title>Clinical isolate obtained from a human patient with meningeal tuberculosis in michoacan, Mexico.</title>
        <authorList>
            <person name="Guillen-Nepita A.L."/>
            <person name="Negrete-Paz A.M."/>
            <person name="Vazquez-Marrufo G."/>
            <person name="Cruz-Hernandez A."/>
            <person name="Fresia P."/>
            <person name="Naya H."/>
            <person name="Vazquez-Garciduenas M.S."/>
        </authorList>
    </citation>
    <scope>NUCLEOTIDE SEQUENCE [LARGE SCALE GENOMIC DNA]</scope>
    <source>
        <strain evidence="12">Beijing/MYC004</strain>
        <strain evidence="1">MYC004</strain>
    </source>
</reference>
<evidence type="ECO:0000313" key="7">
    <source>
        <dbReference type="EMBL" id="REQ48659.1"/>
    </source>
</evidence>
<dbReference type="EMBL" id="JAGIZI010000028">
    <property type="protein sequence ID" value="MBP0684612.1"/>
    <property type="molecule type" value="Genomic_DNA"/>
</dbReference>
<evidence type="ECO:0000313" key="14">
    <source>
        <dbReference type="Proteomes" id="UP000671119"/>
    </source>
</evidence>
<dbReference type="EMBL" id="CHKL01000175">
    <property type="protein sequence ID" value="COW20903.1"/>
    <property type="molecule type" value="Genomic_DNA"/>
</dbReference>
<evidence type="ECO:0000313" key="1">
    <source>
        <dbReference type="EMBL" id="AUS53062.1"/>
    </source>
</evidence>
<name>A0A0U0RUZ7_MYCTX</name>
<dbReference type="RefSeq" id="WP_003912385.1">
    <property type="nucleotide sequence ID" value="NZ_AP017901.1"/>
</dbReference>
<dbReference type="EMBL" id="CP024614">
    <property type="protein sequence ID" value="AUS53062.1"/>
    <property type="molecule type" value="Genomic_DNA"/>
</dbReference>
<evidence type="ECO:0000313" key="13">
    <source>
        <dbReference type="Proteomes" id="UP000256381"/>
    </source>
</evidence>
<evidence type="ECO:0000313" key="12">
    <source>
        <dbReference type="Proteomes" id="UP000236349"/>
    </source>
</evidence>
<reference evidence="6 14" key="5">
    <citation type="submission" date="2021-03" db="EMBL/GenBank/DDBJ databases">
        <title>Whole Genome Sequencing of Mycobacterium tuberculosis clinical isolates from Arunachal Pradesh, India.</title>
        <authorList>
            <person name="Singh S."/>
            <person name="Mudliar S.R."/>
            <person name="Kulsum U."/>
            <person name="Rufai S.B."/>
            <person name="Singh P.K."/>
            <person name="Umpo M."/>
            <person name="Nyori M."/>
        </authorList>
    </citation>
    <scope>NUCLEOTIDE SEQUENCE [LARGE SCALE GENOMIC DNA]</scope>
    <source>
        <strain evidence="6 14">OMICS/BPL/0142/20/SP</strain>
    </source>
</reference>
<dbReference type="Proteomes" id="UP000256381">
    <property type="component" value="Unassembled WGS sequence"/>
</dbReference>
<dbReference type="EMBL" id="QTBD01000206">
    <property type="protein sequence ID" value="REQ48659.1"/>
    <property type="molecule type" value="Genomic_DNA"/>
</dbReference>
<proteinExistence type="predicted"/>
<reference evidence="7" key="4">
    <citation type="submission" date="2018-07" db="EMBL/GenBank/DDBJ databases">
        <authorList>
            <person name="Shah S."/>
            <person name="Brown T."/>
            <person name="Auld S."/>
            <person name="Bratton K."/>
            <person name="Narechania A."/>
            <person name="Mathema B."/>
            <person name="Gandhi N."/>
        </authorList>
    </citation>
    <scope>NUCLEOTIDE SEQUENCE</scope>
    <source>
        <strain evidence="7">32301_S10</strain>
    </source>
</reference>
<reference evidence="7 13" key="2">
    <citation type="journal article" date="2017" name="N. Engl. J. Med.">
        <title>Transmission of Extensively Drug-Resistant Tuberculosis in South Africa.</title>
        <authorList>
            <person name="Shah N.S."/>
            <person name="Auld S.C."/>
            <person name="Brust J.C."/>
            <person name="Mathema B."/>
            <person name="Ismail N."/>
            <person name="Moodley P."/>
            <person name="Mlisana K."/>
            <person name="Allana S."/>
            <person name="Campbell A."/>
            <person name="Mthiyane T."/>
            <person name="Morris N."/>
            <person name="Mpangase P."/>
            <person name="van der Meulen H."/>
            <person name="Omar S.V."/>
            <person name="Brown T.S."/>
            <person name="Narechania A."/>
            <person name="Shaskina E."/>
            <person name="Kapwata T."/>
            <person name="Kreiswirth B."/>
            <person name="Gandhi N.R."/>
        </authorList>
    </citation>
    <scope>NUCLEOTIDE SEQUENCE [LARGE SCALE GENOMIC DNA]</scope>
    <source>
        <strain evidence="7 13">32301_S10</strain>
    </source>
</reference>